<dbReference type="EMBL" id="OX395127">
    <property type="protein sequence ID" value="CAI5766876.1"/>
    <property type="molecule type" value="Genomic_DNA"/>
</dbReference>
<proteinExistence type="predicted"/>
<organism evidence="2 3">
    <name type="scientific">Podarcis lilfordi</name>
    <name type="common">Lilford's wall lizard</name>
    <dbReference type="NCBI Taxonomy" id="74358"/>
    <lineage>
        <taxon>Eukaryota</taxon>
        <taxon>Metazoa</taxon>
        <taxon>Chordata</taxon>
        <taxon>Craniata</taxon>
        <taxon>Vertebrata</taxon>
        <taxon>Euteleostomi</taxon>
        <taxon>Lepidosauria</taxon>
        <taxon>Squamata</taxon>
        <taxon>Bifurcata</taxon>
        <taxon>Unidentata</taxon>
        <taxon>Episquamata</taxon>
        <taxon>Laterata</taxon>
        <taxon>Lacertibaenia</taxon>
        <taxon>Lacertidae</taxon>
        <taxon>Podarcis</taxon>
    </lineage>
</organism>
<name>A0AA35JWC2_9SAUR</name>
<evidence type="ECO:0000256" key="1">
    <source>
        <dbReference type="SAM" id="MobiDB-lite"/>
    </source>
</evidence>
<feature type="region of interest" description="Disordered" evidence="1">
    <location>
        <begin position="1"/>
        <end position="37"/>
    </location>
</feature>
<accession>A0AA35JWC2</accession>
<sequence length="66" mass="7188">MPQSRTPARKKYQFSGGPVSTGGTQSGGCGRPRKRRESVCMEAREDGLLVSASATEWSFFDIFLSS</sequence>
<gene>
    <name evidence="2" type="ORF">PODLI_1B015022</name>
</gene>
<dbReference type="AlphaFoldDB" id="A0AA35JWC2"/>
<keyword evidence="3" id="KW-1185">Reference proteome</keyword>
<dbReference type="Proteomes" id="UP001178461">
    <property type="component" value="Chromosome 2"/>
</dbReference>
<evidence type="ECO:0000313" key="3">
    <source>
        <dbReference type="Proteomes" id="UP001178461"/>
    </source>
</evidence>
<reference evidence="2" key="1">
    <citation type="submission" date="2022-12" db="EMBL/GenBank/DDBJ databases">
        <authorList>
            <person name="Alioto T."/>
            <person name="Alioto T."/>
            <person name="Gomez Garrido J."/>
        </authorList>
    </citation>
    <scope>NUCLEOTIDE SEQUENCE</scope>
</reference>
<protein>
    <submittedName>
        <fullName evidence="2">Uncharacterized protein</fullName>
    </submittedName>
</protein>
<evidence type="ECO:0000313" key="2">
    <source>
        <dbReference type="EMBL" id="CAI5766876.1"/>
    </source>
</evidence>